<dbReference type="RefSeq" id="WP_100364393.1">
    <property type="nucleotide sequence ID" value="NZ_PGFF01000001.1"/>
</dbReference>
<dbReference type="EMBL" id="PGFF01000001">
    <property type="protein sequence ID" value="PJJ72173.1"/>
    <property type="molecule type" value="Genomic_DNA"/>
</dbReference>
<name>A0A2M9CJU9_9MICO</name>
<dbReference type="AlphaFoldDB" id="A0A2M9CJU9"/>
<feature type="transmembrane region" description="Helical" evidence="1">
    <location>
        <begin position="117"/>
        <end position="134"/>
    </location>
</feature>
<protein>
    <recommendedName>
        <fullName evidence="4">FAR-17a/AIG1-like protein</fullName>
    </recommendedName>
</protein>
<feature type="transmembrane region" description="Helical" evidence="1">
    <location>
        <begin position="183"/>
        <end position="204"/>
    </location>
</feature>
<evidence type="ECO:0008006" key="4">
    <source>
        <dbReference type="Google" id="ProtNLM"/>
    </source>
</evidence>
<dbReference type="InterPro" id="IPR049713">
    <property type="entry name" value="Pr6Pr-like"/>
</dbReference>
<comment type="caution">
    <text evidence="2">The sequence shown here is derived from an EMBL/GenBank/DDBJ whole genome shotgun (WGS) entry which is preliminary data.</text>
</comment>
<organism evidence="2 3">
    <name type="scientific">Diaminobutyricimonas aerilata</name>
    <dbReference type="NCBI Taxonomy" id="1162967"/>
    <lineage>
        <taxon>Bacteria</taxon>
        <taxon>Bacillati</taxon>
        <taxon>Actinomycetota</taxon>
        <taxon>Actinomycetes</taxon>
        <taxon>Micrococcales</taxon>
        <taxon>Microbacteriaceae</taxon>
        <taxon>Diaminobutyricimonas</taxon>
    </lineage>
</organism>
<accession>A0A2M9CJU9</accession>
<evidence type="ECO:0000256" key="1">
    <source>
        <dbReference type="SAM" id="Phobius"/>
    </source>
</evidence>
<evidence type="ECO:0000313" key="2">
    <source>
        <dbReference type="EMBL" id="PJJ72173.1"/>
    </source>
</evidence>
<feature type="transmembrane region" description="Helical" evidence="1">
    <location>
        <begin position="43"/>
        <end position="67"/>
    </location>
</feature>
<keyword evidence="1" id="KW-0812">Transmembrane</keyword>
<feature type="transmembrane region" description="Helical" evidence="1">
    <location>
        <begin position="146"/>
        <end position="171"/>
    </location>
</feature>
<evidence type="ECO:0000313" key="3">
    <source>
        <dbReference type="Proteomes" id="UP000228758"/>
    </source>
</evidence>
<gene>
    <name evidence="2" type="ORF">CLV46_1738</name>
</gene>
<keyword evidence="1" id="KW-1133">Transmembrane helix</keyword>
<proteinExistence type="predicted"/>
<sequence>MIPARHHRVVAVLRLVVAVVGVVALVGRFFYGLGFSTFATGNYFGYLTMQSNIAGVALMVTGAVSAWRRPVDATWFSTARLLVTSYLGVAGIVFALLATQAGNVDYRLEVPWSDQLLHFWIPGYAVLDWLFAPGRRRVSWRMSALVLGYPVVWGMATMLRGSIVGWYPYFFLDPGQLDNLGEFAGYAIAALALFSGVAAALIGLSRLIPTRV</sequence>
<keyword evidence="3" id="KW-1185">Reference proteome</keyword>
<feature type="transmembrane region" description="Helical" evidence="1">
    <location>
        <begin position="12"/>
        <end position="31"/>
    </location>
</feature>
<dbReference type="NCBIfam" id="NF038065">
    <property type="entry name" value="Pr6Pr"/>
    <property type="match status" value="1"/>
</dbReference>
<reference evidence="2 3" key="1">
    <citation type="submission" date="2017-11" db="EMBL/GenBank/DDBJ databases">
        <title>Genomic Encyclopedia of Archaeal and Bacterial Type Strains, Phase II (KMG-II): From Individual Species to Whole Genera.</title>
        <authorList>
            <person name="Goeker M."/>
        </authorList>
    </citation>
    <scope>NUCLEOTIDE SEQUENCE [LARGE SCALE GENOMIC DNA]</scope>
    <source>
        <strain evidence="2 3">DSM 27393</strain>
    </source>
</reference>
<dbReference type="OrthoDB" id="9809977at2"/>
<dbReference type="Proteomes" id="UP000228758">
    <property type="component" value="Unassembled WGS sequence"/>
</dbReference>
<keyword evidence="1" id="KW-0472">Membrane</keyword>
<feature type="transmembrane region" description="Helical" evidence="1">
    <location>
        <begin position="79"/>
        <end position="97"/>
    </location>
</feature>